<dbReference type="Proteomes" id="UP000483379">
    <property type="component" value="Unassembled WGS sequence"/>
</dbReference>
<dbReference type="RefSeq" id="WP_164454558.1">
    <property type="nucleotide sequence ID" value="NZ_JAAIJQ010000072.1"/>
</dbReference>
<dbReference type="SUPFAM" id="SSF53613">
    <property type="entry name" value="Ribokinase-like"/>
    <property type="match status" value="1"/>
</dbReference>
<proteinExistence type="inferred from homology"/>
<dbReference type="InterPro" id="IPR002173">
    <property type="entry name" value="Carboh/pur_kinase_PfkB_CS"/>
</dbReference>
<name>A0A6M0K2Q6_9GAMM</name>
<keyword evidence="3" id="KW-0547">Nucleotide-binding</keyword>
<keyword evidence="5" id="KW-0067">ATP-binding</keyword>
<evidence type="ECO:0000256" key="3">
    <source>
        <dbReference type="ARBA" id="ARBA00022741"/>
    </source>
</evidence>
<dbReference type="PANTHER" id="PTHR43085:SF1">
    <property type="entry name" value="PSEUDOURIDINE KINASE-RELATED"/>
    <property type="match status" value="1"/>
</dbReference>
<dbReference type="PANTHER" id="PTHR43085">
    <property type="entry name" value="HEXOKINASE FAMILY MEMBER"/>
    <property type="match status" value="1"/>
</dbReference>
<keyword evidence="8" id="KW-1185">Reference proteome</keyword>
<dbReference type="InterPro" id="IPR029056">
    <property type="entry name" value="Ribokinase-like"/>
</dbReference>
<accession>A0A6M0K2Q6</accession>
<comment type="similarity">
    <text evidence="1">Belongs to the carbohydrate kinase PfkB family.</text>
</comment>
<evidence type="ECO:0000256" key="5">
    <source>
        <dbReference type="ARBA" id="ARBA00022840"/>
    </source>
</evidence>
<evidence type="ECO:0000256" key="1">
    <source>
        <dbReference type="ARBA" id="ARBA00010688"/>
    </source>
</evidence>
<reference evidence="7 8" key="1">
    <citation type="submission" date="2020-02" db="EMBL/GenBank/DDBJ databases">
        <title>Genome sequences of Thiorhodococcus mannitoliphagus and Thiorhodococcus minor, purple sulfur photosynthetic bacteria in the gammaproteobacterial family, Chromatiaceae.</title>
        <authorList>
            <person name="Aviles F.A."/>
            <person name="Meyer T.E."/>
            <person name="Kyndt J.A."/>
        </authorList>
    </citation>
    <scope>NUCLEOTIDE SEQUENCE [LARGE SCALE GENOMIC DNA]</scope>
    <source>
        <strain evidence="7 8">DSM 11518</strain>
    </source>
</reference>
<feature type="domain" description="Carbohydrate kinase PfkB" evidence="6">
    <location>
        <begin position="20"/>
        <end position="284"/>
    </location>
</feature>
<protein>
    <submittedName>
        <fullName evidence="7">Carbohydrate kinase</fullName>
    </submittedName>
</protein>
<dbReference type="GO" id="GO:0016301">
    <property type="term" value="F:kinase activity"/>
    <property type="evidence" value="ECO:0007669"/>
    <property type="project" value="UniProtKB-KW"/>
</dbReference>
<dbReference type="AlphaFoldDB" id="A0A6M0K2Q6"/>
<organism evidence="7 8">
    <name type="scientific">Thiorhodococcus minor</name>
    <dbReference type="NCBI Taxonomy" id="57489"/>
    <lineage>
        <taxon>Bacteria</taxon>
        <taxon>Pseudomonadati</taxon>
        <taxon>Pseudomonadota</taxon>
        <taxon>Gammaproteobacteria</taxon>
        <taxon>Chromatiales</taxon>
        <taxon>Chromatiaceae</taxon>
        <taxon>Thiorhodococcus</taxon>
    </lineage>
</organism>
<keyword evidence="2" id="KW-0808">Transferase</keyword>
<evidence type="ECO:0000313" key="7">
    <source>
        <dbReference type="EMBL" id="NEV64046.1"/>
    </source>
</evidence>
<dbReference type="CDD" id="cd01167">
    <property type="entry name" value="bac_FRK"/>
    <property type="match status" value="1"/>
</dbReference>
<dbReference type="Pfam" id="PF00294">
    <property type="entry name" value="PfkB"/>
    <property type="match status" value="1"/>
</dbReference>
<dbReference type="InterPro" id="IPR011611">
    <property type="entry name" value="PfkB_dom"/>
</dbReference>
<evidence type="ECO:0000256" key="4">
    <source>
        <dbReference type="ARBA" id="ARBA00022777"/>
    </source>
</evidence>
<dbReference type="InterPro" id="IPR050306">
    <property type="entry name" value="PfkB_Carbo_kinase"/>
</dbReference>
<comment type="caution">
    <text evidence="7">The sequence shown here is derived from an EMBL/GenBank/DDBJ whole genome shotgun (WGS) entry which is preliminary data.</text>
</comment>
<gene>
    <name evidence="7" type="ORF">G3446_19520</name>
</gene>
<dbReference type="GO" id="GO:0005524">
    <property type="term" value="F:ATP binding"/>
    <property type="evidence" value="ECO:0007669"/>
    <property type="project" value="UniProtKB-KW"/>
</dbReference>
<dbReference type="PROSITE" id="PS00583">
    <property type="entry name" value="PFKB_KINASES_1"/>
    <property type="match status" value="1"/>
</dbReference>
<sequence length="298" mass="31716">MDKPAICVFGEVLFDCFPDGRQVLGGAPFNVAWHLQAFGAAPSFVSAVGDDPEGQQIRASMADWGMVTTGLQTDPDHPTGRVQVSLENGEPSYDIVPDSAYDFIRTPSETAPVALLYHGTLALRQPVSEATLTSIKRSAPDLVFLDVNLRAPWWSWDKTVALVTDADWVKLNADELSLLSGAQAASARPTLELAQDFLERHDLSGLLVTLGSEGALGLSKGGDPIQVAPKPALNVIDTVGAGDAFAAVTILGIVSGWSLDRTLDRAQSFASRIVEQRGATQASPDLYAPFVDQWGLAS</sequence>
<evidence type="ECO:0000313" key="8">
    <source>
        <dbReference type="Proteomes" id="UP000483379"/>
    </source>
</evidence>
<evidence type="ECO:0000259" key="6">
    <source>
        <dbReference type="Pfam" id="PF00294"/>
    </source>
</evidence>
<dbReference type="Gene3D" id="3.40.1190.20">
    <property type="match status" value="1"/>
</dbReference>
<keyword evidence="4 7" id="KW-0418">Kinase</keyword>
<dbReference type="EMBL" id="JAAIJQ010000072">
    <property type="protein sequence ID" value="NEV64046.1"/>
    <property type="molecule type" value="Genomic_DNA"/>
</dbReference>
<evidence type="ECO:0000256" key="2">
    <source>
        <dbReference type="ARBA" id="ARBA00022679"/>
    </source>
</evidence>